<sequence>MAITINEDSVGGDMPIIFAKDEEDMQQLARHVANIMHATVHDLGNGTLLIVQR</sequence>
<dbReference type="Pfam" id="PF21835">
    <property type="entry name" value="YIEGIA_cap"/>
    <property type="match status" value="1"/>
</dbReference>
<evidence type="ECO:0000313" key="2">
    <source>
        <dbReference type="Proteomes" id="UP001172911"/>
    </source>
</evidence>
<comment type="caution">
    <text evidence="1">The sequence shown here is derived from an EMBL/GenBank/DDBJ whole genome shotgun (WGS) entry which is preliminary data.</text>
</comment>
<dbReference type="EMBL" id="JARPTC010000005">
    <property type="protein sequence ID" value="MDO7786491.1"/>
    <property type="molecule type" value="Genomic_DNA"/>
</dbReference>
<name>A0AAW7ZAW8_9FIRM</name>
<protein>
    <submittedName>
        <fullName evidence="1">Uncharacterized protein</fullName>
    </submittedName>
</protein>
<organism evidence="1 2">
    <name type="scientific">Desulforamulus aquiferis</name>
    <dbReference type="NCBI Taxonomy" id="1397668"/>
    <lineage>
        <taxon>Bacteria</taxon>
        <taxon>Bacillati</taxon>
        <taxon>Bacillota</taxon>
        <taxon>Clostridia</taxon>
        <taxon>Eubacteriales</taxon>
        <taxon>Peptococcaceae</taxon>
        <taxon>Desulforamulus</taxon>
    </lineage>
</organism>
<accession>A0AAW7ZAW8</accession>
<gene>
    <name evidence="1" type="ORF">P6N53_04555</name>
</gene>
<dbReference type="InterPro" id="IPR054055">
    <property type="entry name" value="YpzH"/>
</dbReference>
<evidence type="ECO:0000313" key="1">
    <source>
        <dbReference type="EMBL" id="MDO7786491.1"/>
    </source>
</evidence>
<reference evidence="1" key="2">
    <citation type="submission" date="2023-03" db="EMBL/GenBank/DDBJ databases">
        <authorList>
            <person name="Zhang Z."/>
        </authorList>
    </citation>
    <scope>NUCLEOTIDE SEQUENCE</scope>
    <source>
        <strain evidence="1">DSA</strain>
    </source>
</reference>
<dbReference type="AlphaFoldDB" id="A0AAW7ZAW8"/>
<dbReference type="Proteomes" id="UP001172911">
    <property type="component" value="Unassembled WGS sequence"/>
</dbReference>
<keyword evidence="2" id="KW-1185">Reference proteome</keyword>
<proteinExistence type="predicted"/>
<reference evidence="1" key="1">
    <citation type="journal article" date="2023" name="J. Hazard. Mater.">
        <title>Anaerobic biodegradation of pyrene and benzo[a]pyrene by a new sulfate-reducing Desulforamulus aquiferis strain DSA.</title>
        <authorList>
            <person name="Zhang Z."/>
            <person name="Sun J."/>
            <person name="Gong X."/>
            <person name="Wang C."/>
            <person name="Wang H."/>
        </authorList>
    </citation>
    <scope>NUCLEOTIDE SEQUENCE</scope>
    <source>
        <strain evidence="1">DSA</strain>
    </source>
</reference>